<dbReference type="Pfam" id="PF00438">
    <property type="entry name" value="S-AdoMet_synt_N"/>
    <property type="match status" value="1"/>
</dbReference>
<dbReference type="CDD" id="cd18079">
    <property type="entry name" value="S-AdoMet_synt"/>
    <property type="match status" value="1"/>
</dbReference>
<dbReference type="InterPro" id="IPR022631">
    <property type="entry name" value="ADOMET_SYNTHASE_CS"/>
</dbReference>
<keyword evidence="5 10" id="KW-0479">Metal-binding</keyword>
<dbReference type="PROSITE" id="PS00376">
    <property type="entry name" value="ADOMET_SYNTHASE_1"/>
    <property type="match status" value="1"/>
</dbReference>
<dbReference type="RefSeq" id="WP_161900832.1">
    <property type="nucleotide sequence ID" value="NZ_MAEL01000003.1"/>
</dbReference>
<feature type="domain" description="S-adenosylmethionine synthetase C-terminal" evidence="15">
    <location>
        <begin position="244"/>
        <end position="383"/>
    </location>
</feature>
<comment type="cofactor">
    <cofactor evidence="10">
        <name>K(+)</name>
        <dbReference type="ChEBI" id="CHEBI:29103"/>
    </cofactor>
    <text evidence="10">Binds 1 potassium ion per subunit.</text>
</comment>
<keyword evidence="7 10" id="KW-0067">ATP-binding</keyword>
<comment type="subunit">
    <text evidence="10">Homotetramer; dimer of dimers.</text>
</comment>
<evidence type="ECO:0000259" key="13">
    <source>
        <dbReference type="Pfam" id="PF00438"/>
    </source>
</evidence>
<reference evidence="16 17" key="1">
    <citation type="submission" date="2016-06" db="EMBL/GenBank/DDBJ databases">
        <title>Four novel species of enterococci isolated from chicken manure.</title>
        <authorList>
            <person name="Van Tyne D."/>
        </authorList>
    </citation>
    <scope>NUCLEOTIDE SEQUENCE [LARGE SCALE GENOMIC DNA]</scope>
    <source>
        <strain evidence="16 17">CU12B</strain>
    </source>
</reference>
<organism evidence="16 17">
    <name type="scientific">Candidatus Enterococcus willemsii</name>
    <dbReference type="NCBI Taxonomy" id="1857215"/>
    <lineage>
        <taxon>Bacteria</taxon>
        <taxon>Bacillati</taxon>
        <taxon>Bacillota</taxon>
        <taxon>Bacilli</taxon>
        <taxon>Lactobacillales</taxon>
        <taxon>Enterococcaceae</taxon>
        <taxon>Enterococcus</taxon>
    </lineage>
</organism>
<dbReference type="Proteomes" id="UP000782705">
    <property type="component" value="Unassembled WGS sequence"/>
</dbReference>
<evidence type="ECO:0000256" key="9">
    <source>
        <dbReference type="ARBA" id="ARBA00022958"/>
    </source>
</evidence>
<feature type="binding site" description="in other chain" evidence="10">
    <location>
        <position position="57"/>
    </location>
    <ligand>
        <name>L-methionine</name>
        <dbReference type="ChEBI" id="CHEBI:57844"/>
        <note>ligand shared between two neighboring subunits</note>
    </ligand>
</feature>
<comment type="subcellular location">
    <subcellularLocation>
        <location evidence="10 11">Cytoplasm</location>
    </subcellularLocation>
</comment>
<dbReference type="SUPFAM" id="SSF55973">
    <property type="entry name" value="S-adenosylmethionine synthetase"/>
    <property type="match status" value="3"/>
</dbReference>
<protein>
    <recommendedName>
        <fullName evidence="10">S-adenosylmethionine synthase</fullName>
        <shortName evidence="10">AdoMet synthase</shortName>
        <ecNumber evidence="10">2.5.1.6</ecNumber>
    </recommendedName>
    <alternativeName>
        <fullName evidence="10">MAT</fullName>
    </alternativeName>
    <alternativeName>
        <fullName evidence="10">Methionine adenosyltransferase</fullName>
    </alternativeName>
</protein>
<accession>A0ABQ6Z2N9</accession>
<evidence type="ECO:0000256" key="5">
    <source>
        <dbReference type="ARBA" id="ARBA00022723"/>
    </source>
</evidence>
<evidence type="ECO:0000256" key="7">
    <source>
        <dbReference type="ARBA" id="ARBA00022840"/>
    </source>
</evidence>
<feature type="binding site" description="in other chain" evidence="10">
    <location>
        <position position="16"/>
    </location>
    <ligand>
        <name>ATP</name>
        <dbReference type="ChEBI" id="CHEBI:30616"/>
        <note>ligand shared between two neighboring subunits</note>
    </ligand>
</feature>
<keyword evidence="9 10" id="KW-0630">Potassium</keyword>
<feature type="domain" description="S-adenosylmethionine synthetase central" evidence="14">
    <location>
        <begin position="124"/>
        <end position="242"/>
    </location>
</feature>
<feature type="binding site" description="in other chain" evidence="10">
    <location>
        <position position="100"/>
    </location>
    <ligand>
        <name>L-methionine</name>
        <dbReference type="ChEBI" id="CHEBI:57844"/>
        <note>ligand shared between two neighboring subunits</note>
    </ligand>
</feature>
<comment type="similarity">
    <text evidence="2 10 12">Belongs to the AdoMet synthase family.</text>
</comment>
<dbReference type="InterPro" id="IPR022630">
    <property type="entry name" value="S-AdoMet_synt_C"/>
</dbReference>
<dbReference type="InterPro" id="IPR002133">
    <property type="entry name" value="S-AdoMet_synthetase"/>
</dbReference>
<evidence type="ECO:0000259" key="14">
    <source>
        <dbReference type="Pfam" id="PF02772"/>
    </source>
</evidence>
<keyword evidence="17" id="KW-1185">Reference proteome</keyword>
<evidence type="ECO:0000256" key="11">
    <source>
        <dbReference type="RuleBase" id="RU000542"/>
    </source>
</evidence>
<dbReference type="PANTHER" id="PTHR11964">
    <property type="entry name" value="S-ADENOSYLMETHIONINE SYNTHETASE"/>
    <property type="match status" value="1"/>
</dbReference>
<evidence type="ECO:0000256" key="3">
    <source>
        <dbReference type="ARBA" id="ARBA00022563"/>
    </source>
</evidence>
<feature type="binding site" description="in other chain" evidence="10">
    <location>
        <begin position="256"/>
        <end position="257"/>
    </location>
    <ligand>
        <name>ATP</name>
        <dbReference type="ChEBI" id="CHEBI:30616"/>
        <note>ligand shared between two neighboring subunits</note>
    </ligand>
</feature>
<dbReference type="InterPro" id="IPR022629">
    <property type="entry name" value="S-AdoMet_synt_central"/>
</dbReference>
<proteinExistence type="inferred from homology"/>
<sequence length="396" mass="43444">MRERHLFTSESVSEGHPDKVADQISDAILDALLEKDPAARVACETSVTTGLVLVFGEVSTTAYVDIQKVVRQTIKDIGYTRAKYGFDGDTVAVLVAIDEQSPDIAQGVDTALEVREEKKDILDEIGAGDQGLMFGFAVDETPELMPLPIALSHRLVRRLAELRKSEELDYLRPDAKSQVTVEYDDEGKPHRVDTVVISTQHDDAADNETIHRDIIEKVIKEVIPSELLDEQTKYYINPTGRFVIGGPQGDAGLTGRKIIVDTYGGYARHGGGAFSGKDATKVDRSASYAARYIAKNIVAAKLASKVEVQLAYAIGVAQPVSISIDTFGTGKVSQEKLVEAVRENFDLRPAGIIQMLDLRRPIYRQTAAYGHFGRTDVNLPWEQTDKVEALLASVKE</sequence>
<keyword evidence="6 10" id="KW-0547">Nucleotide-binding</keyword>
<dbReference type="EC" id="2.5.1.6" evidence="10"/>
<comment type="caution">
    <text evidence="16">The sequence shown here is derived from an EMBL/GenBank/DDBJ whole genome shotgun (WGS) entry which is preliminary data.</text>
</comment>
<comment type="cofactor">
    <cofactor evidence="10">
        <name>Mg(2+)</name>
        <dbReference type="ChEBI" id="CHEBI:18420"/>
    </cofactor>
    <text evidence="10">Binds 2 divalent ions per subunit.</text>
</comment>
<dbReference type="PROSITE" id="PS00377">
    <property type="entry name" value="ADOMET_SYNTHASE_2"/>
    <property type="match status" value="1"/>
</dbReference>
<feature type="binding site" evidence="10">
    <location>
        <position position="273"/>
    </location>
    <ligand>
        <name>ATP</name>
        <dbReference type="ChEBI" id="CHEBI:30616"/>
        <note>ligand shared between two neighboring subunits</note>
    </ligand>
</feature>
<dbReference type="Pfam" id="PF02772">
    <property type="entry name" value="S-AdoMet_synt_M"/>
    <property type="match status" value="1"/>
</dbReference>
<keyword evidence="8 10" id="KW-0460">Magnesium</keyword>
<evidence type="ECO:0000256" key="10">
    <source>
        <dbReference type="HAMAP-Rule" id="MF_00086"/>
    </source>
</evidence>
<dbReference type="EMBL" id="MAEL01000003">
    <property type="protein sequence ID" value="KAF1306058.1"/>
    <property type="molecule type" value="Genomic_DNA"/>
</dbReference>
<feature type="binding site" evidence="10">
    <location>
        <position position="250"/>
    </location>
    <ligand>
        <name>ATP</name>
        <dbReference type="ChEBI" id="CHEBI:30616"/>
        <note>ligand shared between two neighboring subunits</note>
    </ligand>
</feature>
<evidence type="ECO:0000313" key="17">
    <source>
        <dbReference type="Proteomes" id="UP000782705"/>
    </source>
</evidence>
<keyword evidence="3 10" id="KW-0554">One-carbon metabolism</keyword>
<evidence type="ECO:0000256" key="8">
    <source>
        <dbReference type="ARBA" id="ARBA00022842"/>
    </source>
</evidence>
<evidence type="ECO:0000313" key="16">
    <source>
        <dbReference type="EMBL" id="KAF1306058.1"/>
    </source>
</evidence>
<feature type="domain" description="S-adenosylmethionine synthetase N-terminal" evidence="13">
    <location>
        <begin position="5"/>
        <end position="102"/>
    </location>
</feature>
<evidence type="ECO:0000256" key="1">
    <source>
        <dbReference type="ARBA" id="ARBA00005224"/>
    </source>
</evidence>
<evidence type="ECO:0000256" key="12">
    <source>
        <dbReference type="RuleBase" id="RU004462"/>
    </source>
</evidence>
<dbReference type="InterPro" id="IPR022636">
    <property type="entry name" value="S-AdoMet_synthetase_sfam"/>
</dbReference>
<comment type="pathway">
    <text evidence="1 10">Amino-acid biosynthesis; S-adenosyl-L-methionine biosynthesis; S-adenosyl-L-methionine from L-methionine: step 1/1.</text>
</comment>
<keyword evidence="4 10" id="KW-0808">Transferase</keyword>
<feature type="binding site" description="in other chain" evidence="10">
    <location>
        <begin position="174"/>
        <end position="176"/>
    </location>
    <ligand>
        <name>ATP</name>
        <dbReference type="ChEBI" id="CHEBI:30616"/>
        <note>ligand shared between two neighboring subunits</note>
    </ligand>
</feature>
<keyword evidence="10" id="KW-0963">Cytoplasm</keyword>
<feature type="binding site" evidence="10">
    <location>
        <position position="44"/>
    </location>
    <ligand>
        <name>K(+)</name>
        <dbReference type="ChEBI" id="CHEBI:29103"/>
    </ligand>
</feature>
<evidence type="ECO:0000256" key="2">
    <source>
        <dbReference type="ARBA" id="ARBA00009685"/>
    </source>
</evidence>
<dbReference type="Pfam" id="PF02773">
    <property type="entry name" value="S-AdoMet_synt_C"/>
    <property type="match status" value="1"/>
</dbReference>
<evidence type="ECO:0000256" key="4">
    <source>
        <dbReference type="ARBA" id="ARBA00022679"/>
    </source>
</evidence>
<feature type="binding site" description="in other chain" evidence="10">
    <location>
        <position position="281"/>
    </location>
    <ligand>
        <name>L-methionine</name>
        <dbReference type="ChEBI" id="CHEBI:57844"/>
        <note>ligand shared between two neighboring subunits</note>
    </ligand>
</feature>
<evidence type="ECO:0000259" key="15">
    <source>
        <dbReference type="Pfam" id="PF02773"/>
    </source>
</evidence>
<feature type="binding site" evidence="10">
    <location>
        <position position="18"/>
    </location>
    <ligand>
        <name>Mg(2+)</name>
        <dbReference type="ChEBI" id="CHEBI:18420"/>
    </ligand>
</feature>
<dbReference type="InterPro" id="IPR022628">
    <property type="entry name" value="S-AdoMet_synt_N"/>
</dbReference>
<gene>
    <name evidence="10" type="primary">metK</name>
    <name evidence="16" type="ORF">BAU17_02920</name>
</gene>
<dbReference type="HAMAP" id="MF_00086">
    <property type="entry name" value="S_AdoMet_synth1"/>
    <property type="match status" value="1"/>
</dbReference>
<dbReference type="PIRSF" id="PIRSF000497">
    <property type="entry name" value="MAT"/>
    <property type="match status" value="1"/>
</dbReference>
<dbReference type="NCBIfam" id="TIGR01034">
    <property type="entry name" value="metK"/>
    <property type="match status" value="1"/>
</dbReference>
<name>A0ABQ6Z2N9_9ENTE</name>
<feature type="binding site" evidence="10">
    <location>
        <position position="277"/>
    </location>
    <ligand>
        <name>ATP</name>
        <dbReference type="ChEBI" id="CHEBI:30616"/>
        <note>ligand shared between two neighboring subunits</note>
    </ligand>
</feature>
<dbReference type="Gene3D" id="3.30.300.10">
    <property type="match status" value="3"/>
</dbReference>
<feature type="region of interest" description="Flexible loop" evidence="10">
    <location>
        <begin position="100"/>
        <end position="110"/>
    </location>
</feature>
<comment type="function">
    <text evidence="10">Catalyzes the formation of S-adenosylmethionine (AdoMet) from methionine and ATP. The overall synthetic reaction is composed of two sequential steps, AdoMet formation and the subsequent tripolyphosphate hydrolysis which occurs prior to release of AdoMet from the enzyme.</text>
</comment>
<evidence type="ECO:0000256" key="6">
    <source>
        <dbReference type="ARBA" id="ARBA00022741"/>
    </source>
</evidence>
<feature type="binding site" evidence="10">
    <location>
        <position position="250"/>
    </location>
    <ligand>
        <name>L-methionine</name>
        <dbReference type="ChEBI" id="CHEBI:57844"/>
        <note>ligand shared between two neighboring subunits</note>
    </ligand>
</feature>
<feature type="binding site" description="in other chain" evidence="10">
    <location>
        <begin position="241"/>
        <end position="242"/>
    </location>
    <ligand>
        <name>ATP</name>
        <dbReference type="ChEBI" id="CHEBI:30616"/>
        <note>ligand shared between two neighboring subunits</note>
    </ligand>
</feature>
<comment type="catalytic activity">
    <reaction evidence="10">
        <text>L-methionine + ATP + H2O = S-adenosyl-L-methionine + phosphate + diphosphate</text>
        <dbReference type="Rhea" id="RHEA:21080"/>
        <dbReference type="ChEBI" id="CHEBI:15377"/>
        <dbReference type="ChEBI" id="CHEBI:30616"/>
        <dbReference type="ChEBI" id="CHEBI:33019"/>
        <dbReference type="ChEBI" id="CHEBI:43474"/>
        <dbReference type="ChEBI" id="CHEBI:57844"/>
        <dbReference type="ChEBI" id="CHEBI:59789"/>
        <dbReference type="EC" id="2.5.1.6"/>
    </reaction>
</comment>